<dbReference type="InterPro" id="IPR001611">
    <property type="entry name" value="Leu-rich_rpt"/>
</dbReference>
<feature type="region of interest" description="Disordered" evidence="5">
    <location>
        <begin position="325"/>
        <end position="357"/>
    </location>
</feature>
<dbReference type="InterPro" id="IPR032675">
    <property type="entry name" value="LRR_dom_sf"/>
</dbReference>
<reference evidence="6" key="1">
    <citation type="submission" date="2018-11" db="EMBL/GenBank/DDBJ databases">
        <authorList>
            <person name="Alioto T."/>
            <person name="Alioto T."/>
        </authorList>
    </citation>
    <scope>NUCLEOTIDE SEQUENCE</scope>
</reference>
<evidence type="ECO:0000256" key="3">
    <source>
        <dbReference type="ARBA" id="ARBA00022614"/>
    </source>
</evidence>
<dbReference type="AlphaFoldDB" id="A0A8B6BIC7"/>
<evidence type="ECO:0000256" key="1">
    <source>
        <dbReference type="ARBA" id="ARBA00009297"/>
    </source>
</evidence>
<name>A0A8B6BIC7_MYTGA</name>
<evidence type="ECO:0000256" key="2">
    <source>
        <dbReference type="ARBA" id="ARBA00014198"/>
    </source>
</evidence>
<dbReference type="OrthoDB" id="120976at2759"/>
<keyword evidence="7" id="KW-1185">Reference proteome</keyword>
<keyword evidence="4" id="KW-0677">Repeat</keyword>
<proteinExistence type="inferred from homology"/>
<sequence length="371" mass="42617">MNGKRLKTHDISEERQKTPKRLLSQCIHYVADNLCYVDSFYGLPDLIAEQIFRKAESLDKFDLDDKNSFHALSIFTTVYEDLIISSLNLCNQYLGVNFCQDRLNLLTSLREIDLTGCRLGDEHDFLNDLGQLQRLEILCLSDNSLSDKGIQRLTCPYRVCGQGPAGLTKLDVSDNWEVTGKCYKYLNPFCKLTVIDVTSTQVKGNQELLKTWKFKPVKDDGTLKTISNVGWASDVVQKWMKTAVYKATCVKVKKELTKTQQFYSKKRKRSTEDKLIDTESKDIRKVSGYRLHLVRLEITSKTVPDDNKQTYCSDVDKHFINKLKQQNQSKNNRDDMDNSDSDLLRMYGNPAHAKNSDQKMTLQSALKFGAW</sequence>
<dbReference type="Gene3D" id="3.80.10.10">
    <property type="entry name" value="Ribonuclease Inhibitor"/>
    <property type="match status" value="1"/>
</dbReference>
<comment type="similarity">
    <text evidence="1">Belongs to the LRRC42 family.</text>
</comment>
<evidence type="ECO:0000256" key="5">
    <source>
        <dbReference type="SAM" id="MobiDB-lite"/>
    </source>
</evidence>
<dbReference type="Proteomes" id="UP000596742">
    <property type="component" value="Unassembled WGS sequence"/>
</dbReference>
<dbReference type="PANTHER" id="PTHR31994">
    <property type="entry name" value="LEUCINE-RICH REPEAT-CONTAINING PROTEIN 42"/>
    <property type="match status" value="1"/>
</dbReference>
<dbReference type="SUPFAM" id="SSF52047">
    <property type="entry name" value="RNI-like"/>
    <property type="match status" value="1"/>
</dbReference>
<comment type="caution">
    <text evidence="6">The sequence shown here is derived from an EMBL/GenBank/DDBJ whole genome shotgun (WGS) entry which is preliminary data.</text>
</comment>
<dbReference type="EMBL" id="UYJE01000142">
    <property type="protein sequence ID" value="VDH90528.1"/>
    <property type="molecule type" value="Genomic_DNA"/>
</dbReference>
<keyword evidence="3" id="KW-0433">Leucine-rich repeat</keyword>
<organism evidence="6 7">
    <name type="scientific">Mytilus galloprovincialis</name>
    <name type="common">Mediterranean mussel</name>
    <dbReference type="NCBI Taxonomy" id="29158"/>
    <lineage>
        <taxon>Eukaryota</taxon>
        <taxon>Metazoa</taxon>
        <taxon>Spiralia</taxon>
        <taxon>Lophotrochozoa</taxon>
        <taxon>Mollusca</taxon>
        <taxon>Bivalvia</taxon>
        <taxon>Autobranchia</taxon>
        <taxon>Pteriomorphia</taxon>
        <taxon>Mytilida</taxon>
        <taxon>Mytiloidea</taxon>
        <taxon>Mytilidae</taxon>
        <taxon>Mytilinae</taxon>
        <taxon>Mytilus</taxon>
    </lineage>
</organism>
<protein>
    <recommendedName>
        <fullName evidence="2">Leucine-rich repeat-containing protein 42</fullName>
    </recommendedName>
</protein>
<dbReference type="PANTHER" id="PTHR31994:SF3">
    <property type="entry name" value="LEUCINE-RICH REPEAT-CONTAINING PROTEIN 42"/>
    <property type="match status" value="1"/>
</dbReference>
<accession>A0A8B6BIC7</accession>
<evidence type="ECO:0000313" key="7">
    <source>
        <dbReference type="Proteomes" id="UP000596742"/>
    </source>
</evidence>
<evidence type="ECO:0000313" key="6">
    <source>
        <dbReference type="EMBL" id="VDH90528.1"/>
    </source>
</evidence>
<evidence type="ECO:0000256" key="4">
    <source>
        <dbReference type="ARBA" id="ARBA00022737"/>
    </source>
</evidence>
<dbReference type="Pfam" id="PF13516">
    <property type="entry name" value="LRR_6"/>
    <property type="match status" value="1"/>
</dbReference>
<gene>
    <name evidence="6" type="ORF">MGAL_10B017642</name>
</gene>
<dbReference type="InterPro" id="IPR039631">
    <property type="entry name" value="LRRC42"/>
</dbReference>